<reference evidence="1 2" key="1">
    <citation type="journal article" date="2021" name="Sci. Rep.">
        <title>Genome sequencing of the multicellular alga Astrephomene provides insights into convergent evolution of germ-soma differentiation.</title>
        <authorList>
            <person name="Yamashita S."/>
            <person name="Yamamoto K."/>
            <person name="Matsuzaki R."/>
            <person name="Suzuki S."/>
            <person name="Yamaguchi H."/>
            <person name="Hirooka S."/>
            <person name="Minakuchi Y."/>
            <person name="Miyagishima S."/>
            <person name="Kawachi M."/>
            <person name="Toyoda A."/>
            <person name="Nozaki H."/>
        </authorList>
    </citation>
    <scope>NUCLEOTIDE SEQUENCE [LARGE SCALE GENOMIC DNA]</scope>
    <source>
        <strain evidence="1 2">NIES-4017</strain>
    </source>
</reference>
<proteinExistence type="predicted"/>
<dbReference type="Proteomes" id="UP001054857">
    <property type="component" value="Unassembled WGS sequence"/>
</dbReference>
<gene>
    <name evidence="1" type="ORF">Agub_g68</name>
</gene>
<dbReference type="EMBL" id="BMAR01000001">
    <property type="protein sequence ID" value="GFR39606.1"/>
    <property type="molecule type" value="Genomic_DNA"/>
</dbReference>
<name>A0AAD3HGD7_9CHLO</name>
<feature type="non-terminal residue" evidence="1">
    <location>
        <position position="218"/>
    </location>
</feature>
<evidence type="ECO:0000313" key="1">
    <source>
        <dbReference type="EMBL" id="GFR39606.1"/>
    </source>
</evidence>
<protein>
    <submittedName>
        <fullName evidence="1">Uncharacterized protein</fullName>
    </submittedName>
</protein>
<organism evidence="1 2">
    <name type="scientific">Astrephomene gubernaculifera</name>
    <dbReference type="NCBI Taxonomy" id="47775"/>
    <lineage>
        <taxon>Eukaryota</taxon>
        <taxon>Viridiplantae</taxon>
        <taxon>Chlorophyta</taxon>
        <taxon>core chlorophytes</taxon>
        <taxon>Chlorophyceae</taxon>
        <taxon>CS clade</taxon>
        <taxon>Chlamydomonadales</taxon>
        <taxon>Astrephomenaceae</taxon>
        <taxon>Astrephomene</taxon>
    </lineage>
</organism>
<accession>A0AAD3HGD7</accession>
<comment type="caution">
    <text evidence="1">The sequence shown here is derived from an EMBL/GenBank/DDBJ whole genome shotgun (WGS) entry which is preliminary data.</text>
</comment>
<keyword evidence="2" id="KW-1185">Reference proteome</keyword>
<evidence type="ECO:0000313" key="2">
    <source>
        <dbReference type="Proteomes" id="UP001054857"/>
    </source>
</evidence>
<sequence length="218" mass="22594">MQRDARLQARATFAGLAPFTASNTTTVITLSSLQVYVVDGSPAAPPTTNSSSLTGLASPALPLRLFKCDFSHYLPASVWVMGVLSSCGSSCTLLDLNDPTHTFLQLSDTSALSLVRNPANTSLTNLLLPSKPGASMLSVSFGAASSSSSAVILSSSFNVTVEDTFQFGWPRVVNIVDNAFTLTANMTSAAFKVTYLVQAASSTATTPTAADVEKAGVA</sequence>
<dbReference type="AlphaFoldDB" id="A0AAD3HGD7"/>